<evidence type="ECO:0000313" key="3">
    <source>
        <dbReference type="EMBL" id="VTJ64813.1"/>
    </source>
</evidence>
<protein>
    <submittedName>
        <fullName evidence="3">Uncharacterized protein</fullName>
    </submittedName>
</protein>
<dbReference type="Proteomes" id="UP000662637">
    <property type="component" value="Unassembled WGS sequence"/>
</dbReference>
<feature type="region of interest" description="Disordered" evidence="1">
    <location>
        <begin position="18"/>
        <end position="42"/>
    </location>
</feature>
<reference evidence="2" key="2">
    <citation type="submission" date="2020-08" db="EMBL/GenBank/DDBJ databases">
        <authorList>
            <person name="Shumante A."/>
            <person name="Zimin A.V."/>
            <person name="Puiu D."/>
            <person name="Salzberg S.L."/>
        </authorList>
    </citation>
    <scope>NUCLEOTIDE SEQUENCE</scope>
    <source>
        <strain evidence="2">WC2-LM</strain>
        <tissue evidence="2">Liver</tissue>
    </source>
</reference>
<dbReference type="EMBL" id="WJEC01002165">
    <property type="protein sequence ID" value="KAF7477078.1"/>
    <property type="molecule type" value="Genomic_DNA"/>
</dbReference>
<evidence type="ECO:0000313" key="4">
    <source>
        <dbReference type="Proteomes" id="UP000335636"/>
    </source>
</evidence>
<evidence type="ECO:0000313" key="2">
    <source>
        <dbReference type="EMBL" id="KAF7477078.1"/>
    </source>
</evidence>
<sequence length="149" mass="16274">MSSGAFFAPGWHPWSPGGWETVETVSPAGQGSGAGQHHRNQKCVPGATGQPRFCFCVSGSPGSGHPKSFYKHICVPRTPSACCSPMYDVDGATLWKPTWFVLHSQHQCSVDLDSGYVNLEKPYLFVSQCLEHSRQVGHFDTIVHSIKVE</sequence>
<dbReference type="EMBL" id="CABDUW010000282">
    <property type="protein sequence ID" value="VTJ64813.1"/>
    <property type="molecule type" value="Genomic_DNA"/>
</dbReference>
<reference evidence="3 4" key="1">
    <citation type="submission" date="2019-04" db="EMBL/GenBank/DDBJ databases">
        <authorList>
            <person name="Alioto T."/>
            <person name="Alioto T."/>
        </authorList>
    </citation>
    <scope>NUCLEOTIDE SEQUENCE [LARGE SCALE GENOMIC DNA]</scope>
</reference>
<dbReference type="Proteomes" id="UP000335636">
    <property type="component" value="Unassembled WGS sequence"/>
</dbReference>
<name>A0A5E4B514_MARMO</name>
<keyword evidence="4" id="KW-1185">Reference proteome</keyword>
<accession>A0A5E4B514</accession>
<organism evidence="3 4">
    <name type="scientific">Marmota monax</name>
    <name type="common">Woodchuck</name>
    <dbReference type="NCBI Taxonomy" id="9995"/>
    <lineage>
        <taxon>Eukaryota</taxon>
        <taxon>Metazoa</taxon>
        <taxon>Chordata</taxon>
        <taxon>Craniata</taxon>
        <taxon>Vertebrata</taxon>
        <taxon>Euteleostomi</taxon>
        <taxon>Mammalia</taxon>
        <taxon>Eutheria</taxon>
        <taxon>Euarchontoglires</taxon>
        <taxon>Glires</taxon>
        <taxon>Rodentia</taxon>
        <taxon>Sciuromorpha</taxon>
        <taxon>Sciuridae</taxon>
        <taxon>Xerinae</taxon>
        <taxon>Marmotini</taxon>
        <taxon>Marmota</taxon>
    </lineage>
</organism>
<evidence type="ECO:0000256" key="1">
    <source>
        <dbReference type="SAM" id="MobiDB-lite"/>
    </source>
</evidence>
<proteinExistence type="predicted"/>
<dbReference type="AlphaFoldDB" id="A0A5E4B514"/>
<gene>
    <name evidence="2" type="ORF">GHT09_011840</name>
    <name evidence="3" type="ORF">MONAX_5E044282</name>
</gene>